<sequence>MRDQYDEDPVKFYDEGEPEEDSGPKMIPNTDLTPKERRWVILGALSSALLIGLAFIVGLGLIVALMVIFWG</sequence>
<name>A0A9D1JR49_9FIRM</name>
<protein>
    <submittedName>
        <fullName evidence="3">Uncharacterized protein</fullName>
    </submittedName>
</protein>
<evidence type="ECO:0000313" key="4">
    <source>
        <dbReference type="Proteomes" id="UP000823927"/>
    </source>
</evidence>
<reference evidence="3" key="2">
    <citation type="journal article" date="2021" name="PeerJ">
        <title>Extensive microbial diversity within the chicken gut microbiome revealed by metagenomics and culture.</title>
        <authorList>
            <person name="Gilroy R."/>
            <person name="Ravi A."/>
            <person name="Getino M."/>
            <person name="Pursley I."/>
            <person name="Horton D.L."/>
            <person name="Alikhan N.F."/>
            <person name="Baker D."/>
            <person name="Gharbi K."/>
            <person name="Hall N."/>
            <person name="Watson M."/>
            <person name="Adriaenssens E.M."/>
            <person name="Foster-Nyarko E."/>
            <person name="Jarju S."/>
            <person name="Secka A."/>
            <person name="Antonio M."/>
            <person name="Oren A."/>
            <person name="Chaudhuri R.R."/>
            <person name="La Ragione R."/>
            <person name="Hildebrand F."/>
            <person name="Pallen M.J."/>
        </authorList>
    </citation>
    <scope>NUCLEOTIDE SEQUENCE</scope>
    <source>
        <strain evidence="3">CHK178-757</strain>
    </source>
</reference>
<keyword evidence="2" id="KW-1133">Transmembrane helix</keyword>
<keyword evidence="2" id="KW-0812">Transmembrane</keyword>
<dbReference type="EMBL" id="DVIT01000037">
    <property type="protein sequence ID" value="HIS47896.1"/>
    <property type="molecule type" value="Genomic_DNA"/>
</dbReference>
<accession>A0A9D1JR49</accession>
<organism evidence="3 4">
    <name type="scientific">Candidatus Scybalocola faecigallinarum</name>
    <dbReference type="NCBI Taxonomy" id="2840941"/>
    <lineage>
        <taxon>Bacteria</taxon>
        <taxon>Bacillati</taxon>
        <taxon>Bacillota</taxon>
        <taxon>Clostridia</taxon>
        <taxon>Lachnospirales</taxon>
        <taxon>Lachnospiraceae</taxon>
        <taxon>Lachnospiraceae incertae sedis</taxon>
        <taxon>Candidatus Scybalocola (ex Gilroy et al. 2021)</taxon>
    </lineage>
</organism>
<feature type="compositionally biased region" description="Basic and acidic residues" evidence="1">
    <location>
        <begin position="1"/>
        <end position="14"/>
    </location>
</feature>
<evidence type="ECO:0000256" key="1">
    <source>
        <dbReference type="SAM" id="MobiDB-lite"/>
    </source>
</evidence>
<comment type="caution">
    <text evidence="3">The sequence shown here is derived from an EMBL/GenBank/DDBJ whole genome shotgun (WGS) entry which is preliminary data.</text>
</comment>
<feature type="region of interest" description="Disordered" evidence="1">
    <location>
        <begin position="1"/>
        <end position="30"/>
    </location>
</feature>
<reference evidence="3" key="1">
    <citation type="submission" date="2020-10" db="EMBL/GenBank/DDBJ databases">
        <authorList>
            <person name="Gilroy R."/>
        </authorList>
    </citation>
    <scope>NUCLEOTIDE SEQUENCE</scope>
    <source>
        <strain evidence="3">CHK178-757</strain>
    </source>
</reference>
<evidence type="ECO:0000313" key="3">
    <source>
        <dbReference type="EMBL" id="HIS47896.1"/>
    </source>
</evidence>
<evidence type="ECO:0000256" key="2">
    <source>
        <dbReference type="SAM" id="Phobius"/>
    </source>
</evidence>
<proteinExistence type="predicted"/>
<dbReference type="Proteomes" id="UP000823927">
    <property type="component" value="Unassembled WGS sequence"/>
</dbReference>
<keyword evidence="2" id="KW-0472">Membrane</keyword>
<dbReference type="AlphaFoldDB" id="A0A9D1JR49"/>
<gene>
    <name evidence="3" type="ORF">IAB46_10185</name>
</gene>
<feature type="transmembrane region" description="Helical" evidence="2">
    <location>
        <begin position="39"/>
        <end position="70"/>
    </location>
</feature>